<dbReference type="Proteomes" id="UP000827976">
    <property type="component" value="Chromosome 6"/>
</dbReference>
<reference evidence="2" key="1">
    <citation type="journal article" date="2022" name="Nat. Commun.">
        <title>Chromosome evolution and the genetic basis of agronomically important traits in greater yam.</title>
        <authorList>
            <person name="Bredeson J.V."/>
            <person name="Lyons J.B."/>
            <person name="Oniyinde I.O."/>
            <person name="Okereke N.R."/>
            <person name="Kolade O."/>
            <person name="Nnabue I."/>
            <person name="Nwadili C.O."/>
            <person name="Hribova E."/>
            <person name="Parker M."/>
            <person name="Nwogha J."/>
            <person name="Shu S."/>
            <person name="Carlson J."/>
            <person name="Kariba R."/>
            <person name="Muthemba S."/>
            <person name="Knop K."/>
            <person name="Barton G.J."/>
            <person name="Sherwood A.V."/>
            <person name="Lopez-Montes A."/>
            <person name="Asiedu R."/>
            <person name="Jamnadass R."/>
            <person name="Muchugi A."/>
            <person name="Goodstein D."/>
            <person name="Egesi C.N."/>
            <person name="Featherston J."/>
            <person name="Asfaw A."/>
            <person name="Simpson G.G."/>
            <person name="Dolezel J."/>
            <person name="Hendre P.S."/>
            <person name="Van Deynze A."/>
            <person name="Kumar P.L."/>
            <person name="Obidiegwu J.E."/>
            <person name="Bhattacharjee R."/>
            <person name="Rokhsar D.S."/>
        </authorList>
    </citation>
    <scope>NUCLEOTIDE SEQUENCE [LARGE SCALE GENOMIC DNA]</scope>
    <source>
        <strain evidence="2">cv. TDa95/00328</strain>
    </source>
</reference>
<sequence length="128" mass="15051">MATGEEEGEKHRLIRAPRRPSILRWRSISGRRRTATVQLGKRRAWWRRGGRILFGVLKRIKFRYLVSKYERVIKKLSKMYSRMLKELAEGNASMDAVQARVMMETYFAMPIMPISLSMSSTAPELYIR</sequence>
<protein>
    <submittedName>
        <fullName evidence="1">Uncharacterized protein</fullName>
    </submittedName>
</protein>
<gene>
    <name evidence="1" type="ORF">IHE45_06G091500</name>
</gene>
<organism evidence="1 2">
    <name type="scientific">Dioscorea alata</name>
    <name type="common">Purple yam</name>
    <dbReference type="NCBI Taxonomy" id="55571"/>
    <lineage>
        <taxon>Eukaryota</taxon>
        <taxon>Viridiplantae</taxon>
        <taxon>Streptophyta</taxon>
        <taxon>Embryophyta</taxon>
        <taxon>Tracheophyta</taxon>
        <taxon>Spermatophyta</taxon>
        <taxon>Magnoliopsida</taxon>
        <taxon>Liliopsida</taxon>
        <taxon>Dioscoreales</taxon>
        <taxon>Dioscoreaceae</taxon>
        <taxon>Dioscorea</taxon>
    </lineage>
</organism>
<keyword evidence="2" id="KW-1185">Reference proteome</keyword>
<proteinExistence type="predicted"/>
<dbReference type="EMBL" id="CM037016">
    <property type="protein sequence ID" value="KAH7679943.1"/>
    <property type="molecule type" value="Genomic_DNA"/>
</dbReference>
<accession>A0ACB7VZ96</accession>
<evidence type="ECO:0000313" key="2">
    <source>
        <dbReference type="Proteomes" id="UP000827976"/>
    </source>
</evidence>
<evidence type="ECO:0000313" key="1">
    <source>
        <dbReference type="EMBL" id="KAH7679943.1"/>
    </source>
</evidence>
<name>A0ACB7VZ96_DIOAL</name>
<comment type="caution">
    <text evidence="1">The sequence shown here is derived from an EMBL/GenBank/DDBJ whole genome shotgun (WGS) entry which is preliminary data.</text>
</comment>